<keyword evidence="2" id="KW-1185">Reference proteome</keyword>
<dbReference type="HOGENOM" id="CLU_1685342_0_0_5"/>
<comment type="caution">
    <text evidence="1">The sequence shown here is derived from an EMBL/GenBank/DDBJ whole genome shotgun (WGS) entry which is preliminary data.</text>
</comment>
<evidence type="ECO:0000313" key="2">
    <source>
        <dbReference type="Proteomes" id="UP000015347"/>
    </source>
</evidence>
<sequence>MVRGGTLSGIVNRRTGAYNADTRLMALARKISARPVTPPDEDFGYMSWNMPFFHEGGTRDIALTQGREKSIEAPDNEMVRTVLRGQFEQLGNVCVDVLMDADLITVECASENRASDALMADLERMVNVFGATFDFRMSLVFRWGEDAYGLVRPPAP</sequence>
<organism evidence="1 2">
    <name type="scientific">Salipiger mucosus DSM 16094</name>
    <dbReference type="NCBI Taxonomy" id="1123237"/>
    <lineage>
        <taxon>Bacteria</taxon>
        <taxon>Pseudomonadati</taxon>
        <taxon>Pseudomonadota</taxon>
        <taxon>Alphaproteobacteria</taxon>
        <taxon>Rhodobacterales</taxon>
        <taxon>Roseobacteraceae</taxon>
        <taxon>Salipiger</taxon>
    </lineage>
</organism>
<protein>
    <submittedName>
        <fullName evidence="1">Uncharacterized protein</fullName>
    </submittedName>
</protein>
<proteinExistence type="predicted"/>
<name>S9QDM7_9RHOB</name>
<gene>
    <name evidence="1" type="ORF">Salmuc_03339</name>
</gene>
<dbReference type="Proteomes" id="UP000015347">
    <property type="component" value="Unassembled WGS sequence"/>
</dbReference>
<evidence type="ECO:0000313" key="1">
    <source>
        <dbReference type="EMBL" id="EPX78017.1"/>
    </source>
</evidence>
<reference evidence="2" key="1">
    <citation type="journal article" date="2014" name="Stand. Genomic Sci.">
        <title>Genome sequence of the exopolysaccharide-producing Salipiger mucosus type strain (DSM 16094(T)), a moderately halophilic member of the Roseobacter clade.</title>
        <authorList>
            <person name="Riedel T."/>
            <person name="Spring S."/>
            <person name="Fiebig A."/>
            <person name="Petersen J."/>
            <person name="Kyrpides N.C."/>
            <person name="Goker M."/>
            <person name="Klenk H.P."/>
        </authorList>
    </citation>
    <scope>NUCLEOTIDE SEQUENCE [LARGE SCALE GENOMIC DNA]</scope>
    <source>
        <strain evidence="2">DSM 16094</strain>
    </source>
</reference>
<dbReference type="EMBL" id="APVH01000042">
    <property type="protein sequence ID" value="EPX78017.1"/>
    <property type="molecule type" value="Genomic_DNA"/>
</dbReference>
<accession>S9QDM7</accession>
<dbReference type="AlphaFoldDB" id="S9QDM7"/>